<evidence type="ECO:0000313" key="6">
    <source>
        <dbReference type="Proteomes" id="UP001153555"/>
    </source>
</evidence>
<dbReference type="PANTHER" id="PTHR45648">
    <property type="entry name" value="GDSL LIPASE/ACYLHYDROLASE FAMILY PROTEIN (AFU_ORTHOLOGUE AFUA_4G14700)"/>
    <property type="match status" value="1"/>
</dbReference>
<dbReference type="Gene3D" id="3.40.50.1110">
    <property type="entry name" value="SGNH hydrolase"/>
    <property type="match status" value="1"/>
</dbReference>
<accession>A0A9N7NEK0</accession>
<feature type="signal peptide" evidence="4">
    <location>
        <begin position="1"/>
        <end position="27"/>
    </location>
</feature>
<evidence type="ECO:0000256" key="1">
    <source>
        <dbReference type="ARBA" id="ARBA00008668"/>
    </source>
</evidence>
<dbReference type="InterPro" id="IPR051058">
    <property type="entry name" value="GDSL_Est/Lipase"/>
</dbReference>
<dbReference type="GO" id="GO:0016042">
    <property type="term" value="P:lipid catabolic process"/>
    <property type="evidence" value="ECO:0007669"/>
    <property type="project" value="UniProtKB-KW"/>
</dbReference>
<evidence type="ECO:0000256" key="3">
    <source>
        <dbReference type="ARBA" id="ARBA00022963"/>
    </source>
</evidence>
<comment type="caution">
    <text evidence="5">The sequence shown here is derived from an EMBL/GenBank/DDBJ whole genome shotgun (WGS) entry which is preliminary data.</text>
</comment>
<dbReference type="Pfam" id="PF00657">
    <property type="entry name" value="Lipase_GDSL"/>
    <property type="match status" value="1"/>
</dbReference>
<keyword evidence="4" id="KW-0732">Signal</keyword>
<dbReference type="Proteomes" id="UP001153555">
    <property type="component" value="Unassembled WGS sequence"/>
</dbReference>
<keyword evidence="6" id="KW-1185">Reference proteome</keyword>
<evidence type="ECO:0000313" key="5">
    <source>
        <dbReference type="EMBL" id="CAA0829068.1"/>
    </source>
</evidence>
<gene>
    <name evidence="5" type="ORF">SHERM_24660</name>
</gene>
<organism evidence="5 6">
    <name type="scientific">Striga hermonthica</name>
    <name type="common">Purple witchweed</name>
    <name type="synonym">Buchnera hermonthica</name>
    <dbReference type="NCBI Taxonomy" id="68872"/>
    <lineage>
        <taxon>Eukaryota</taxon>
        <taxon>Viridiplantae</taxon>
        <taxon>Streptophyta</taxon>
        <taxon>Embryophyta</taxon>
        <taxon>Tracheophyta</taxon>
        <taxon>Spermatophyta</taxon>
        <taxon>Magnoliopsida</taxon>
        <taxon>eudicotyledons</taxon>
        <taxon>Gunneridae</taxon>
        <taxon>Pentapetalae</taxon>
        <taxon>asterids</taxon>
        <taxon>lamiids</taxon>
        <taxon>Lamiales</taxon>
        <taxon>Orobanchaceae</taxon>
        <taxon>Buchnereae</taxon>
        <taxon>Striga</taxon>
    </lineage>
</organism>
<keyword evidence="3" id="KW-0442">Lipid degradation</keyword>
<protein>
    <submittedName>
        <fullName evidence="5">SGNH hydrolase-type esterase superfamily protein</fullName>
    </submittedName>
</protein>
<reference evidence="5" key="1">
    <citation type="submission" date="2019-12" db="EMBL/GenBank/DDBJ databases">
        <authorList>
            <person name="Scholes J."/>
        </authorList>
    </citation>
    <scope>NUCLEOTIDE SEQUENCE</scope>
</reference>
<keyword evidence="3" id="KW-0443">Lipid metabolism</keyword>
<dbReference type="OrthoDB" id="1600564at2759"/>
<keyword evidence="2 5" id="KW-0378">Hydrolase</keyword>
<evidence type="ECO:0000256" key="2">
    <source>
        <dbReference type="ARBA" id="ARBA00022801"/>
    </source>
</evidence>
<dbReference type="PANTHER" id="PTHR45648:SF7">
    <property type="entry name" value="OS12G0126100 PROTEIN"/>
    <property type="match status" value="1"/>
</dbReference>
<dbReference type="AlphaFoldDB" id="A0A9N7NEK0"/>
<dbReference type="InterPro" id="IPR036514">
    <property type="entry name" value="SGNH_hydro_sf"/>
</dbReference>
<dbReference type="InterPro" id="IPR001087">
    <property type="entry name" value="GDSL"/>
</dbReference>
<name>A0A9N7NEK0_STRHE</name>
<evidence type="ECO:0000256" key="4">
    <source>
        <dbReference type="SAM" id="SignalP"/>
    </source>
</evidence>
<sequence length="362" mass="39203">MRTGTSRNRAVGLSLAILLVAIAFSGANQVRPLDESMTPLPWGAMFVLGDSSVDCGDNTPFYVLLHRNQSLFPCNGSDDTLIPQLLAKKMGLAGTVPFYSQNGSIQVILGGLNFGSAQATILYPGSRSFQSLNQQLRQASETIQLLHLNLGQETATPFIRSSVFYLSFGKDDIIDHLINASPPTAQNLSRILVHQMMNAVRNLYANNVRRIVCAGVLPLGCGPRWRAVGSAAEESCSDEVNRAVSEFNVMMEENVVGMSGELGDARVTFCDVYQAMMEVIKNPSGYGRIMDVKNACCGQGRYGGESGCVSADMACNDPWAHVWWDLYNPTPVINSLLASSAWSGQPLPSVCRPITVQQMLSP</sequence>
<proteinExistence type="inferred from homology"/>
<dbReference type="EMBL" id="CACSLK010027773">
    <property type="protein sequence ID" value="CAA0829068.1"/>
    <property type="molecule type" value="Genomic_DNA"/>
</dbReference>
<comment type="similarity">
    <text evidence="1">Belongs to the 'GDSL' lipolytic enzyme family.</text>
</comment>
<dbReference type="GO" id="GO:0016788">
    <property type="term" value="F:hydrolase activity, acting on ester bonds"/>
    <property type="evidence" value="ECO:0007669"/>
    <property type="project" value="InterPro"/>
</dbReference>
<feature type="chain" id="PRO_5040428150" evidence="4">
    <location>
        <begin position="28"/>
        <end position="362"/>
    </location>
</feature>